<organism evidence="2 3">
    <name type="scientific">Armillaria luteobubalina</name>
    <dbReference type="NCBI Taxonomy" id="153913"/>
    <lineage>
        <taxon>Eukaryota</taxon>
        <taxon>Fungi</taxon>
        <taxon>Dikarya</taxon>
        <taxon>Basidiomycota</taxon>
        <taxon>Agaricomycotina</taxon>
        <taxon>Agaricomycetes</taxon>
        <taxon>Agaricomycetidae</taxon>
        <taxon>Agaricales</taxon>
        <taxon>Marasmiineae</taxon>
        <taxon>Physalacriaceae</taxon>
        <taxon>Armillaria</taxon>
    </lineage>
</organism>
<gene>
    <name evidence="2" type="ORF">EDD18DRAFT_1107325</name>
</gene>
<name>A0AA39UV78_9AGAR</name>
<reference evidence="2" key="1">
    <citation type="submission" date="2023-06" db="EMBL/GenBank/DDBJ databases">
        <authorList>
            <consortium name="Lawrence Berkeley National Laboratory"/>
            <person name="Ahrendt S."/>
            <person name="Sahu N."/>
            <person name="Indic B."/>
            <person name="Wong-Bajracharya J."/>
            <person name="Merenyi Z."/>
            <person name="Ke H.-M."/>
            <person name="Monk M."/>
            <person name="Kocsube S."/>
            <person name="Drula E."/>
            <person name="Lipzen A."/>
            <person name="Balint B."/>
            <person name="Henrissat B."/>
            <person name="Andreopoulos B."/>
            <person name="Martin F.M."/>
            <person name="Harder C.B."/>
            <person name="Rigling D."/>
            <person name="Ford K.L."/>
            <person name="Foster G.D."/>
            <person name="Pangilinan J."/>
            <person name="Papanicolaou A."/>
            <person name="Barry K."/>
            <person name="LaButti K."/>
            <person name="Viragh M."/>
            <person name="Koriabine M."/>
            <person name="Yan M."/>
            <person name="Riley R."/>
            <person name="Champramary S."/>
            <person name="Plett K.L."/>
            <person name="Tsai I.J."/>
            <person name="Slot J."/>
            <person name="Sipos G."/>
            <person name="Plett J."/>
            <person name="Nagy L.G."/>
            <person name="Grigoriev I.V."/>
        </authorList>
    </citation>
    <scope>NUCLEOTIDE SEQUENCE</scope>
    <source>
        <strain evidence="2">HWK02</strain>
    </source>
</reference>
<evidence type="ECO:0000256" key="1">
    <source>
        <dbReference type="SAM" id="MobiDB-lite"/>
    </source>
</evidence>
<comment type="caution">
    <text evidence="2">The sequence shown here is derived from an EMBL/GenBank/DDBJ whole genome shotgun (WGS) entry which is preliminary data.</text>
</comment>
<dbReference type="EMBL" id="JAUEPU010000021">
    <property type="protein sequence ID" value="KAK0494295.1"/>
    <property type="molecule type" value="Genomic_DNA"/>
</dbReference>
<feature type="compositionally biased region" description="Basic residues" evidence="1">
    <location>
        <begin position="326"/>
        <end position="341"/>
    </location>
</feature>
<evidence type="ECO:0000313" key="3">
    <source>
        <dbReference type="Proteomes" id="UP001175228"/>
    </source>
</evidence>
<keyword evidence="3" id="KW-1185">Reference proteome</keyword>
<evidence type="ECO:0000313" key="2">
    <source>
        <dbReference type="EMBL" id="KAK0494295.1"/>
    </source>
</evidence>
<dbReference type="Proteomes" id="UP001175228">
    <property type="component" value="Unassembled WGS sequence"/>
</dbReference>
<sequence>MLKFNRMAAVRPRCVASSKLNLQCKQNVRMFRMAETPYKETRLRTFVFQAPGCRSFSLWPSSLPTGNSESTGGTEALPPLSEMLPTDAIAPLQLGDLASLGLAGYTPAGFYQAFLEAFNYTTGWSWFWTIVFGAALSRALVAPWFVDASAYKRLPGMGEELARVQDIKDPARSLRAVRRIEERHAISLTGHTMGRAAMAFMWTSTAWGVNTMCTLPVVQLTQGGGPWSLDLTAASPTWMNLALVGAFFPQSILSSISDSPEDDGTVSIANVLLPLSAYGAVWVFELPAFQGTVLSVLTFSLAHSAQMVLSRPPFRDLPEMTTPRPKALRHLPPSKHPKSRY</sequence>
<proteinExistence type="predicted"/>
<accession>A0AA39UV78</accession>
<protein>
    <submittedName>
        <fullName evidence="2">Uncharacterized protein</fullName>
    </submittedName>
</protein>
<dbReference type="AlphaFoldDB" id="A0AA39UV78"/>
<feature type="region of interest" description="Disordered" evidence="1">
    <location>
        <begin position="314"/>
        <end position="341"/>
    </location>
</feature>